<feature type="compositionally biased region" description="Low complexity" evidence="1">
    <location>
        <begin position="242"/>
        <end position="253"/>
    </location>
</feature>
<protein>
    <submittedName>
        <fullName evidence="2">Uncharacterized protein</fullName>
    </submittedName>
</protein>
<reference evidence="2" key="1">
    <citation type="submission" date="2019-05" db="EMBL/GenBank/DDBJ databases">
        <authorList>
            <person name="Piombo E."/>
        </authorList>
    </citation>
    <scope>NUCLEOTIDE SEQUENCE</scope>
    <source>
        <strain evidence="2">C2S</strain>
    </source>
</reference>
<accession>A0A9Q9U691</accession>
<evidence type="ECO:0000256" key="1">
    <source>
        <dbReference type="SAM" id="MobiDB-lite"/>
    </source>
</evidence>
<dbReference type="EMBL" id="CABFJX010000057">
    <property type="protein sequence ID" value="VTT61210.1"/>
    <property type="molecule type" value="Genomic_DNA"/>
</dbReference>
<sequence>MSTAAPPDARRTGLLGLPLELRDQIYYYYFKADGGYCDFTLEQPWQWGKNYNESGVSGILDVEELCISSLDFGSDDDLHATTNLLDWERVQKDCFEIEELSGDVFAEPFDGRYQKWSLSSCNDKALARYTIFGLEEHTVNKPRICFRLSHCYCNSQSYSKIIAWHYRDMIGVMAFSVSSGVLVVFQQIEDCSTEELPETAKTGKWKLREAFTTASKNMKPRNLGSTDANQRSQHTIGKIKLTPKAETTITTPT</sequence>
<organism evidence="2 3">
    <name type="scientific">Fusarium fujikuroi</name>
    <name type="common">Bakanae and foot rot disease fungus</name>
    <name type="synonym">Gibberella fujikuroi</name>
    <dbReference type="NCBI Taxonomy" id="5127"/>
    <lineage>
        <taxon>Eukaryota</taxon>
        <taxon>Fungi</taxon>
        <taxon>Dikarya</taxon>
        <taxon>Ascomycota</taxon>
        <taxon>Pezizomycotina</taxon>
        <taxon>Sordariomycetes</taxon>
        <taxon>Hypocreomycetidae</taxon>
        <taxon>Hypocreales</taxon>
        <taxon>Nectriaceae</taxon>
        <taxon>Fusarium</taxon>
        <taxon>Fusarium fujikuroi species complex</taxon>
    </lineage>
</organism>
<gene>
    <name evidence="2" type="ORF">C2S_4395</name>
</gene>
<comment type="caution">
    <text evidence="2">The sequence shown here is derived from an EMBL/GenBank/DDBJ whole genome shotgun (WGS) entry which is preliminary data.</text>
</comment>
<proteinExistence type="predicted"/>
<feature type="compositionally biased region" description="Polar residues" evidence="1">
    <location>
        <begin position="223"/>
        <end position="235"/>
    </location>
</feature>
<name>A0A9Q9U691_FUSFU</name>
<dbReference type="AlphaFoldDB" id="A0A9Q9U691"/>
<evidence type="ECO:0000313" key="2">
    <source>
        <dbReference type="EMBL" id="VTT61210.1"/>
    </source>
</evidence>
<evidence type="ECO:0000313" key="3">
    <source>
        <dbReference type="Proteomes" id="UP000760494"/>
    </source>
</evidence>
<dbReference type="Proteomes" id="UP000760494">
    <property type="component" value="Unassembled WGS sequence"/>
</dbReference>
<feature type="region of interest" description="Disordered" evidence="1">
    <location>
        <begin position="217"/>
        <end position="253"/>
    </location>
</feature>